<comment type="caution">
    <text evidence="11">The sequence shown here is derived from an EMBL/GenBank/DDBJ whole genome shotgun (WGS) entry which is preliminary data.</text>
</comment>
<evidence type="ECO:0000256" key="7">
    <source>
        <dbReference type="HAMAP-Rule" id="MF_00259"/>
    </source>
</evidence>
<dbReference type="NCBIfam" id="TIGR00528">
    <property type="entry name" value="gcvT"/>
    <property type="match status" value="1"/>
</dbReference>
<dbReference type="InterPro" id="IPR027266">
    <property type="entry name" value="TrmE/GcvT-like"/>
</dbReference>
<dbReference type="EMBL" id="LBYI01000003">
    <property type="protein sequence ID" value="KKR51030.1"/>
    <property type="molecule type" value="Genomic_DNA"/>
</dbReference>
<evidence type="ECO:0000259" key="10">
    <source>
        <dbReference type="Pfam" id="PF08669"/>
    </source>
</evidence>
<dbReference type="InterPro" id="IPR022903">
    <property type="entry name" value="GcvT_bac"/>
</dbReference>
<comment type="subunit">
    <text evidence="7">The glycine cleavage system is composed of four proteins: P, T, L and H.</text>
</comment>
<dbReference type="Pfam" id="PF01571">
    <property type="entry name" value="GCV_T"/>
    <property type="match status" value="1"/>
</dbReference>
<name>A0A0G0TVC2_9BACT</name>
<comment type="catalytic activity">
    <reaction evidence="6 7">
        <text>N(6)-[(R)-S(8)-aminomethyldihydrolipoyl]-L-lysyl-[protein] + (6S)-5,6,7,8-tetrahydrofolate = N(6)-[(R)-dihydrolipoyl]-L-lysyl-[protein] + (6R)-5,10-methylene-5,6,7,8-tetrahydrofolate + NH4(+)</text>
        <dbReference type="Rhea" id="RHEA:16945"/>
        <dbReference type="Rhea" id="RHEA-COMP:10475"/>
        <dbReference type="Rhea" id="RHEA-COMP:10492"/>
        <dbReference type="ChEBI" id="CHEBI:15636"/>
        <dbReference type="ChEBI" id="CHEBI:28938"/>
        <dbReference type="ChEBI" id="CHEBI:57453"/>
        <dbReference type="ChEBI" id="CHEBI:83100"/>
        <dbReference type="ChEBI" id="CHEBI:83143"/>
        <dbReference type="EC" id="2.1.2.10"/>
    </reaction>
</comment>
<keyword evidence="11" id="KW-0489">Methyltransferase</keyword>
<dbReference type="GO" id="GO:0008483">
    <property type="term" value="F:transaminase activity"/>
    <property type="evidence" value="ECO:0007669"/>
    <property type="project" value="UniProtKB-KW"/>
</dbReference>
<organism evidence="11 12">
    <name type="scientific">Candidatus Curtissbacteria bacterium GW2011_GWA1_40_16</name>
    <dbReference type="NCBI Taxonomy" id="1618405"/>
    <lineage>
        <taxon>Bacteria</taxon>
        <taxon>Candidatus Curtissiibacteriota</taxon>
    </lineage>
</organism>
<accession>A0A0G0TVC2</accession>
<dbReference type="InterPro" id="IPR013977">
    <property type="entry name" value="GcvT_C"/>
</dbReference>
<evidence type="ECO:0000256" key="4">
    <source>
        <dbReference type="ARBA" id="ARBA00022679"/>
    </source>
</evidence>
<dbReference type="FunFam" id="3.30.70.1400:FF:000001">
    <property type="entry name" value="Aminomethyltransferase"/>
    <property type="match status" value="1"/>
</dbReference>
<dbReference type="GO" id="GO:0004047">
    <property type="term" value="F:aminomethyltransferase activity"/>
    <property type="evidence" value="ECO:0007669"/>
    <property type="project" value="UniProtKB-UniRule"/>
</dbReference>
<dbReference type="Gene3D" id="3.30.1360.120">
    <property type="entry name" value="Probable tRNA modification gtpase trme, domain 1"/>
    <property type="match status" value="1"/>
</dbReference>
<dbReference type="SUPFAM" id="SSF101790">
    <property type="entry name" value="Aminomethyltransferase beta-barrel domain"/>
    <property type="match status" value="1"/>
</dbReference>
<evidence type="ECO:0000313" key="12">
    <source>
        <dbReference type="Proteomes" id="UP000034531"/>
    </source>
</evidence>
<dbReference type="PIRSF" id="PIRSF006487">
    <property type="entry name" value="GcvT"/>
    <property type="match status" value="1"/>
</dbReference>
<dbReference type="Gene3D" id="3.30.70.1400">
    <property type="entry name" value="Aminomethyltransferase beta-barrel domains"/>
    <property type="match status" value="1"/>
</dbReference>
<evidence type="ECO:0000256" key="8">
    <source>
        <dbReference type="PIRSR" id="PIRSR006487-1"/>
    </source>
</evidence>
<dbReference type="Pfam" id="PF08669">
    <property type="entry name" value="GCV_T_C"/>
    <property type="match status" value="1"/>
</dbReference>
<keyword evidence="3 7" id="KW-0032">Aminotransferase</keyword>
<sequence>MSPENETILKQTALVQAHKRVGAILVGFAGWEMPVRYEEGTLAEHRRVRAQVGLFDVSHMGRFEIQGSDAVRFMDWVVTNDVQSLEAGQAQYTAMCHEDGGIIDDLLVYRLEDRILAVVNASNKDKDLKWMQEHAKGLDVQIDDLTEQTALIAVQGPKAQQLLSRLTPTDLDKIAYYRFAQAEVAKSWSYLSRTGYTGEDGFEIWLPAGEAVRTWQTLLAVGQDLGVRPCGLGARDTLRLEMGYCLYGHEIDDTTNPLEAGLGWVVKLDKEDFIGRQALVSKKESGLERRLVGIKLERDHTPVPRQNYPIVQNGEQIGSLASGTISPSLGIGIATGYVPTEYAKTGAELQISARDKLYEAKVTRMPFYKDGSIRRQ</sequence>
<dbReference type="PATRIC" id="fig|1618405.3.peg.233"/>
<evidence type="ECO:0000313" key="11">
    <source>
        <dbReference type="EMBL" id="KKR51030.1"/>
    </source>
</evidence>
<dbReference type="NCBIfam" id="NF001567">
    <property type="entry name" value="PRK00389.1"/>
    <property type="match status" value="1"/>
</dbReference>
<comment type="similarity">
    <text evidence="1 7">Belongs to the GcvT family.</text>
</comment>
<dbReference type="FunFam" id="2.40.30.110:FF:000003">
    <property type="entry name" value="Aminomethyltransferase"/>
    <property type="match status" value="1"/>
</dbReference>
<dbReference type="AlphaFoldDB" id="A0A0G0TVC2"/>
<dbReference type="Gene3D" id="2.40.30.110">
    <property type="entry name" value="Aminomethyltransferase beta-barrel domains"/>
    <property type="match status" value="1"/>
</dbReference>
<evidence type="ECO:0000256" key="3">
    <source>
        <dbReference type="ARBA" id="ARBA00022576"/>
    </source>
</evidence>
<dbReference type="InterPro" id="IPR006223">
    <property type="entry name" value="GcvT"/>
</dbReference>
<evidence type="ECO:0000259" key="9">
    <source>
        <dbReference type="Pfam" id="PF01571"/>
    </source>
</evidence>
<keyword evidence="4 7" id="KW-0808">Transferase</keyword>
<dbReference type="GO" id="GO:0008168">
    <property type="term" value="F:methyltransferase activity"/>
    <property type="evidence" value="ECO:0007669"/>
    <property type="project" value="UniProtKB-KW"/>
</dbReference>
<dbReference type="SUPFAM" id="SSF103025">
    <property type="entry name" value="Folate-binding domain"/>
    <property type="match status" value="1"/>
</dbReference>
<dbReference type="GO" id="GO:0019464">
    <property type="term" value="P:glycine decarboxylation via glycine cleavage system"/>
    <property type="evidence" value="ECO:0007669"/>
    <property type="project" value="UniProtKB-UniRule"/>
</dbReference>
<evidence type="ECO:0000256" key="1">
    <source>
        <dbReference type="ARBA" id="ARBA00008609"/>
    </source>
</evidence>
<proteinExistence type="inferred from homology"/>
<comment type="function">
    <text evidence="7">The glycine cleavage system catalyzes the degradation of glycine.</text>
</comment>
<dbReference type="PANTHER" id="PTHR43757">
    <property type="entry name" value="AMINOMETHYLTRANSFERASE"/>
    <property type="match status" value="1"/>
</dbReference>
<feature type="domain" description="GCVT N-terminal" evidence="9">
    <location>
        <begin position="15"/>
        <end position="270"/>
    </location>
</feature>
<dbReference type="GO" id="GO:0005960">
    <property type="term" value="C:glycine cleavage complex"/>
    <property type="evidence" value="ECO:0007669"/>
    <property type="project" value="InterPro"/>
</dbReference>
<dbReference type="Proteomes" id="UP000034531">
    <property type="component" value="Unassembled WGS sequence"/>
</dbReference>
<evidence type="ECO:0000256" key="5">
    <source>
        <dbReference type="ARBA" id="ARBA00031395"/>
    </source>
</evidence>
<dbReference type="HAMAP" id="MF_00259">
    <property type="entry name" value="GcvT"/>
    <property type="match status" value="1"/>
</dbReference>
<dbReference type="Gene3D" id="4.10.1250.10">
    <property type="entry name" value="Aminomethyltransferase fragment"/>
    <property type="match status" value="1"/>
</dbReference>
<protein>
    <recommendedName>
        <fullName evidence="2 7">Aminomethyltransferase</fullName>
        <ecNumber evidence="2 7">2.1.2.10</ecNumber>
    </recommendedName>
    <alternativeName>
        <fullName evidence="5 7">Glycine cleavage system T protein</fullName>
    </alternativeName>
</protein>
<evidence type="ECO:0000256" key="6">
    <source>
        <dbReference type="ARBA" id="ARBA00047665"/>
    </source>
</evidence>
<dbReference type="InterPro" id="IPR028896">
    <property type="entry name" value="GcvT/YgfZ/DmdA"/>
</dbReference>
<evidence type="ECO:0000256" key="2">
    <source>
        <dbReference type="ARBA" id="ARBA00012616"/>
    </source>
</evidence>
<feature type="domain" description="Aminomethyltransferase C-terminal" evidence="10">
    <location>
        <begin position="289"/>
        <end position="369"/>
    </location>
</feature>
<reference evidence="11 12" key="1">
    <citation type="journal article" date="2015" name="Nature">
        <title>rRNA introns, odd ribosomes, and small enigmatic genomes across a large radiation of phyla.</title>
        <authorList>
            <person name="Brown C.T."/>
            <person name="Hug L.A."/>
            <person name="Thomas B.C."/>
            <person name="Sharon I."/>
            <person name="Castelle C.J."/>
            <person name="Singh A."/>
            <person name="Wilkins M.J."/>
            <person name="Williams K.H."/>
            <person name="Banfield J.F."/>
        </authorList>
    </citation>
    <scope>NUCLEOTIDE SEQUENCE [LARGE SCALE GENOMIC DNA]</scope>
</reference>
<dbReference type="FunFam" id="4.10.1250.10:FF:000001">
    <property type="entry name" value="Aminomethyltransferase"/>
    <property type="match status" value="1"/>
</dbReference>
<dbReference type="EC" id="2.1.2.10" evidence="2 7"/>
<dbReference type="PANTHER" id="PTHR43757:SF2">
    <property type="entry name" value="AMINOMETHYLTRANSFERASE, MITOCHONDRIAL"/>
    <property type="match status" value="1"/>
</dbReference>
<dbReference type="GO" id="GO:0032259">
    <property type="term" value="P:methylation"/>
    <property type="evidence" value="ECO:0007669"/>
    <property type="project" value="UniProtKB-KW"/>
</dbReference>
<gene>
    <name evidence="7" type="primary">gcvT</name>
    <name evidence="11" type="ORF">UT84_C0003G0025</name>
</gene>
<dbReference type="InterPro" id="IPR029043">
    <property type="entry name" value="GcvT/YgfZ_C"/>
</dbReference>
<dbReference type="GO" id="GO:0005829">
    <property type="term" value="C:cytosol"/>
    <property type="evidence" value="ECO:0007669"/>
    <property type="project" value="TreeGrafter"/>
</dbReference>
<feature type="binding site" evidence="8">
    <location>
        <position position="203"/>
    </location>
    <ligand>
        <name>substrate</name>
    </ligand>
</feature>
<dbReference type="InterPro" id="IPR006222">
    <property type="entry name" value="GCVT_N"/>
</dbReference>